<dbReference type="Proteomes" id="UP000198915">
    <property type="component" value="Unassembled WGS sequence"/>
</dbReference>
<evidence type="ECO:0000313" key="1">
    <source>
        <dbReference type="EMBL" id="SFK60379.1"/>
    </source>
</evidence>
<name>A0A1I4AXG6_9BACL</name>
<evidence type="ECO:0000313" key="2">
    <source>
        <dbReference type="Proteomes" id="UP000198915"/>
    </source>
</evidence>
<proteinExistence type="predicted"/>
<dbReference type="RefSeq" id="WP_092274034.1">
    <property type="nucleotide sequence ID" value="NZ_BJOE01000068.1"/>
</dbReference>
<gene>
    <name evidence="1" type="ORF">SAMN05518846_11629</name>
</gene>
<evidence type="ECO:0008006" key="3">
    <source>
        <dbReference type="Google" id="ProtNLM"/>
    </source>
</evidence>
<dbReference type="EMBL" id="FORT01000016">
    <property type="protein sequence ID" value="SFK60379.1"/>
    <property type="molecule type" value="Genomic_DNA"/>
</dbReference>
<accession>A0A1I4AXG6</accession>
<organism evidence="1 2">
    <name type="scientific">Brevibacillus centrosporus</name>
    <dbReference type="NCBI Taxonomy" id="54910"/>
    <lineage>
        <taxon>Bacteria</taxon>
        <taxon>Bacillati</taxon>
        <taxon>Bacillota</taxon>
        <taxon>Bacilli</taxon>
        <taxon>Bacillales</taxon>
        <taxon>Paenibacillaceae</taxon>
        <taxon>Brevibacillus</taxon>
    </lineage>
</organism>
<reference evidence="2" key="1">
    <citation type="submission" date="2016-10" db="EMBL/GenBank/DDBJ databases">
        <authorList>
            <person name="Varghese N."/>
            <person name="Submissions S."/>
        </authorList>
    </citation>
    <scope>NUCLEOTIDE SEQUENCE [LARGE SCALE GENOMIC DNA]</scope>
    <source>
        <strain evidence="2">OK042</strain>
    </source>
</reference>
<sequence length="282" mass="32695">MNIPILFLQRNHQEHVKYSLQQATVSNPSSRVILLGPEDCAPLCEGGVEHYLISNYTESASSFEAIYQHKSTNPYIYSLFNFLRWFILKDFMKQHNLSQCCVLDSDVLLYASIDSPRFHSFSMEFSWTSFCSLDRLDSFCSYVMKQFQNPTLYSRTVYYAERLGHGLLSDMVLCDLFHLDHPKLPKCFGLFSDCFFDHNVNCPLPSYLFQLEQLDGKKKVYLQSNQLYCKKIESGDFIRVCSLHFQGLAKPYMKHFVSPGFSAVSSPSHFDYQTSRWVPCSL</sequence>
<dbReference type="AlphaFoldDB" id="A0A1I4AXG6"/>
<protein>
    <recommendedName>
        <fullName evidence="3">Glycosyl transferase family 8</fullName>
    </recommendedName>
</protein>
<keyword evidence="2" id="KW-1185">Reference proteome</keyword>